<evidence type="ECO:0000256" key="3">
    <source>
        <dbReference type="ARBA" id="ARBA00022475"/>
    </source>
</evidence>
<dbReference type="RefSeq" id="WP_089757715.1">
    <property type="nucleotide sequence ID" value="NZ_FNGO01000001.1"/>
</dbReference>
<dbReference type="GO" id="GO:0004713">
    <property type="term" value="F:protein tyrosine kinase activity"/>
    <property type="evidence" value="ECO:0007669"/>
    <property type="project" value="TreeGrafter"/>
</dbReference>
<dbReference type="Proteomes" id="UP000199476">
    <property type="component" value="Unassembled WGS sequence"/>
</dbReference>
<evidence type="ECO:0000256" key="7">
    <source>
        <dbReference type="SAM" id="Coils"/>
    </source>
</evidence>
<gene>
    <name evidence="11" type="ORF">SAMN04488692_101165</name>
</gene>
<dbReference type="InterPro" id="IPR003856">
    <property type="entry name" value="LPS_length_determ_N"/>
</dbReference>
<evidence type="ECO:0000259" key="10">
    <source>
        <dbReference type="Pfam" id="PF13807"/>
    </source>
</evidence>
<feature type="domain" description="Tyrosine-protein kinase G-rich" evidence="10">
    <location>
        <begin position="688"/>
        <end position="761"/>
    </location>
</feature>
<sequence length="769" mass="91450">MDEDPGSYEELEIDLREYIMLLWRAKWFIGALIILAAIGAFVFTITTTEVQHKATADVLLMPPRHTEIDVSRMGRSTYANLAQSDDIRERIIEELDLRDEEEELLHPSDIEGKMDLQILEDEEVQEEEESFIFRMEVTSTDPEEASDIANAWAEFFQEDTLEIRRGEIEDIFEVTERRFEETEANLEQAEERLEELKKEARLDRLTDEKESYRENLREIEDELLSLQEELGAKESEKEHIAEALAEMEEDEIWEEEFYRALEQEEIADKTEDLLNAQQRLAAAREEYRIDLLELQRDQLEDNLEHYRDRLSDLEQKEADGQRQELLDLEDEIARQEAELETIRDELTGMETEDGIWLGERSTEEMGEMRPDMQEAVENYRQKRDELFAFWEEYDLVGKQEQMEFLRELTTQRREIVASLEEKLAETESDFSELEEVLAEEPEKQRLEKSLTEDAFWENIFSPEELEIMTDLVMEEERINPVYETLRQERANVRVQLVSIPQQIDQFENEIEEIGREKEELRSELNSLEQKESDLQEDLELYESMYTDWEDTFRDLKREEIEQEREISALETRLQMLEEYENPRIQAQKSHYKTLIAEKESEISTLSQRINTYRDEVALLEQDVQHYQELYDHKASEYRQLKNSYFDLGIEIEHTKNMIEYYSSRRSELSEEVEHLEEQVWQYERRMENITREVDRYESSYDRLSSEMEDARLAMAEQTSDVRFVSAAVPPGRTIGRGTTLNVAIAVVLAGMLGVFIVFFREFMKIDENE</sequence>
<dbReference type="PANTHER" id="PTHR32309:SF31">
    <property type="entry name" value="CAPSULAR EXOPOLYSACCHARIDE FAMILY"/>
    <property type="match status" value="1"/>
</dbReference>
<keyword evidence="12" id="KW-1185">Reference proteome</keyword>
<evidence type="ECO:0000256" key="4">
    <source>
        <dbReference type="ARBA" id="ARBA00022692"/>
    </source>
</evidence>
<evidence type="ECO:0000256" key="2">
    <source>
        <dbReference type="ARBA" id="ARBA00006683"/>
    </source>
</evidence>
<dbReference type="SUPFAM" id="SSF57997">
    <property type="entry name" value="Tropomyosin"/>
    <property type="match status" value="1"/>
</dbReference>
<comment type="similarity">
    <text evidence="2">Belongs to the CpsC/CapA family.</text>
</comment>
<evidence type="ECO:0000256" key="1">
    <source>
        <dbReference type="ARBA" id="ARBA00004651"/>
    </source>
</evidence>
<dbReference type="EMBL" id="FNGO01000001">
    <property type="protein sequence ID" value="SDL10267.1"/>
    <property type="molecule type" value="Genomic_DNA"/>
</dbReference>
<evidence type="ECO:0000256" key="6">
    <source>
        <dbReference type="ARBA" id="ARBA00023136"/>
    </source>
</evidence>
<organism evidence="11 12">
    <name type="scientific">Halarsenatibacter silvermanii</name>
    <dbReference type="NCBI Taxonomy" id="321763"/>
    <lineage>
        <taxon>Bacteria</taxon>
        <taxon>Bacillati</taxon>
        <taxon>Bacillota</taxon>
        <taxon>Clostridia</taxon>
        <taxon>Halanaerobiales</taxon>
        <taxon>Halarsenatibacteraceae</taxon>
        <taxon>Halarsenatibacter</taxon>
    </lineage>
</organism>
<keyword evidence="6 8" id="KW-0472">Membrane</keyword>
<dbReference type="GO" id="GO:0005886">
    <property type="term" value="C:plasma membrane"/>
    <property type="evidence" value="ECO:0007669"/>
    <property type="project" value="UniProtKB-SubCell"/>
</dbReference>
<dbReference type="OrthoDB" id="2360475at2"/>
<dbReference type="Pfam" id="PF13807">
    <property type="entry name" value="GNVR"/>
    <property type="match status" value="1"/>
</dbReference>
<accession>A0A1G9HBG1</accession>
<protein>
    <submittedName>
        <fullName evidence="11">Uncharacterized protein involved in exopolysaccharide biosynthesis</fullName>
    </submittedName>
</protein>
<evidence type="ECO:0000256" key="8">
    <source>
        <dbReference type="SAM" id="Phobius"/>
    </source>
</evidence>
<feature type="transmembrane region" description="Helical" evidence="8">
    <location>
        <begin position="740"/>
        <end position="759"/>
    </location>
</feature>
<feature type="domain" description="Polysaccharide chain length determinant N-terminal" evidence="9">
    <location>
        <begin position="12"/>
        <end position="95"/>
    </location>
</feature>
<feature type="coiled-coil region" evidence="7">
    <location>
        <begin position="658"/>
        <end position="720"/>
    </location>
</feature>
<keyword evidence="7" id="KW-0175">Coiled coil</keyword>
<reference evidence="11 12" key="1">
    <citation type="submission" date="2016-10" db="EMBL/GenBank/DDBJ databases">
        <authorList>
            <person name="de Groot N.N."/>
        </authorList>
    </citation>
    <scope>NUCLEOTIDE SEQUENCE [LARGE SCALE GENOMIC DNA]</scope>
    <source>
        <strain evidence="11 12">SLAS-1</strain>
    </source>
</reference>
<feature type="coiled-coil region" evidence="7">
    <location>
        <begin position="503"/>
        <end position="629"/>
    </location>
</feature>
<feature type="coiled-coil region" evidence="7">
    <location>
        <begin position="172"/>
        <end position="352"/>
    </location>
</feature>
<feature type="transmembrane region" description="Helical" evidence="8">
    <location>
        <begin position="25"/>
        <end position="45"/>
    </location>
</feature>
<evidence type="ECO:0000259" key="9">
    <source>
        <dbReference type="Pfam" id="PF02706"/>
    </source>
</evidence>
<evidence type="ECO:0000313" key="12">
    <source>
        <dbReference type="Proteomes" id="UP000199476"/>
    </source>
</evidence>
<comment type="subcellular location">
    <subcellularLocation>
        <location evidence="1">Cell membrane</location>
        <topology evidence="1">Multi-pass membrane protein</topology>
    </subcellularLocation>
</comment>
<dbReference type="InterPro" id="IPR032807">
    <property type="entry name" value="GNVR"/>
</dbReference>
<dbReference type="Pfam" id="PF02706">
    <property type="entry name" value="Wzz"/>
    <property type="match status" value="1"/>
</dbReference>
<name>A0A1G9HBG1_9FIRM</name>
<keyword evidence="5 8" id="KW-1133">Transmembrane helix</keyword>
<dbReference type="PANTHER" id="PTHR32309">
    <property type="entry name" value="TYROSINE-PROTEIN KINASE"/>
    <property type="match status" value="1"/>
</dbReference>
<dbReference type="STRING" id="321763.SAMN04488692_101165"/>
<dbReference type="InterPro" id="IPR050445">
    <property type="entry name" value="Bact_polysacc_biosynth/exp"/>
</dbReference>
<dbReference type="Gene3D" id="1.10.287.1490">
    <property type="match status" value="1"/>
</dbReference>
<proteinExistence type="inferred from homology"/>
<keyword evidence="4 8" id="KW-0812">Transmembrane</keyword>
<evidence type="ECO:0000313" key="11">
    <source>
        <dbReference type="EMBL" id="SDL10267.1"/>
    </source>
</evidence>
<evidence type="ECO:0000256" key="5">
    <source>
        <dbReference type="ARBA" id="ARBA00022989"/>
    </source>
</evidence>
<keyword evidence="3" id="KW-1003">Cell membrane</keyword>
<dbReference type="AlphaFoldDB" id="A0A1G9HBG1"/>